<protein>
    <submittedName>
        <fullName evidence="2">DUF2187 domain-containing protein</fullName>
    </submittedName>
</protein>
<name>A0AC35TP33_9BILA</name>
<sequence length="77" mass="8961">MTKEGIMKGIRYVGETVDFDGRMCTHKTRYNLAVELQMLFDKEEDFIKEIVYDKSFGKNEVIVLKKWHQSKEAAGVS</sequence>
<reference evidence="2" key="1">
    <citation type="submission" date="2016-11" db="UniProtKB">
        <authorList>
            <consortium name="WormBaseParasite"/>
        </authorList>
    </citation>
    <scope>IDENTIFICATION</scope>
    <source>
        <strain evidence="2">KR3021</strain>
    </source>
</reference>
<evidence type="ECO:0000313" key="1">
    <source>
        <dbReference type="Proteomes" id="UP000095286"/>
    </source>
</evidence>
<dbReference type="WBParaSite" id="RSKR_0000250750.1">
    <property type="protein sequence ID" value="RSKR_0000250750.1"/>
    <property type="gene ID" value="RSKR_0000250750"/>
</dbReference>
<accession>A0AC35TP33</accession>
<dbReference type="Proteomes" id="UP000095286">
    <property type="component" value="Unplaced"/>
</dbReference>
<organism evidence="1 2">
    <name type="scientific">Rhabditophanes sp. KR3021</name>
    <dbReference type="NCBI Taxonomy" id="114890"/>
    <lineage>
        <taxon>Eukaryota</taxon>
        <taxon>Metazoa</taxon>
        <taxon>Ecdysozoa</taxon>
        <taxon>Nematoda</taxon>
        <taxon>Chromadorea</taxon>
        <taxon>Rhabditida</taxon>
        <taxon>Tylenchina</taxon>
        <taxon>Panagrolaimomorpha</taxon>
        <taxon>Strongyloidoidea</taxon>
        <taxon>Alloionematidae</taxon>
        <taxon>Rhabditophanes</taxon>
    </lineage>
</organism>
<evidence type="ECO:0000313" key="2">
    <source>
        <dbReference type="WBParaSite" id="RSKR_0000250750.1"/>
    </source>
</evidence>
<proteinExistence type="predicted"/>